<protein>
    <submittedName>
        <fullName evidence="10">ABC transporter ATP-binding protein</fullName>
    </submittedName>
</protein>
<keyword evidence="5 7" id="KW-1133">Transmembrane helix</keyword>
<feature type="transmembrane region" description="Helical" evidence="7">
    <location>
        <begin position="98"/>
        <end position="120"/>
    </location>
</feature>
<dbReference type="InterPro" id="IPR003439">
    <property type="entry name" value="ABC_transporter-like_ATP-bd"/>
</dbReference>
<reference evidence="10 11" key="1">
    <citation type="submission" date="2019-09" db="EMBL/GenBank/DDBJ databases">
        <title>Comparative analysis of L. crispatus genomes revealed niche specific adaptation to different host and body sites.</title>
        <authorList>
            <person name="Pan M."/>
            <person name="Hidalgo-Cantabrana C."/>
            <person name="Barrangou R."/>
        </authorList>
    </citation>
    <scope>NUCLEOTIDE SEQUENCE [LARGE SCALE GENOMIC DNA]</scope>
    <source>
        <strain evidence="10 11">NCK2488</strain>
    </source>
</reference>
<gene>
    <name evidence="10" type="ORF">F1C09_00395</name>
</gene>
<name>A0A5M9Z6J2_9LACO</name>
<dbReference type="PANTHER" id="PTHR43394">
    <property type="entry name" value="ATP-DEPENDENT PERMEASE MDL1, MITOCHONDRIAL"/>
    <property type="match status" value="1"/>
</dbReference>
<dbReference type="CDD" id="cd03228">
    <property type="entry name" value="ABCC_MRP_Like"/>
    <property type="match status" value="1"/>
</dbReference>
<dbReference type="SUPFAM" id="SSF52540">
    <property type="entry name" value="P-loop containing nucleoside triphosphate hydrolases"/>
    <property type="match status" value="1"/>
</dbReference>
<evidence type="ECO:0000256" key="6">
    <source>
        <dbReference type="ARBA" id="ARBA00023136"/>
    </source>
</evidence>
<comment type="caution">
    <text evidence="10">The sequence shown here is derived from an EMBL/GenBank/DDBJ whole genome shotgun (WGS) entry which is preliminary data.</text>
</comment>
<evidence type="ECO:0000259" key="8">
    <source>
        <dbReference type="PROSITE" id="PS50893"/>
    </source>
</evidence>
<keyword evidence="2 7" id="KW-0812">Transmembrane</keyword>
<organism evidence="10 11">
    <name type="scientific">Lactobacillus crispatus</name>
    <dbReference type="NCBI Taxonomy" id="47770"/>
    <lineage>
        <taxon>Bacteria</taxon>
        <taxon>Bacillati</taxon>
        <taxon>Bacillota</taxon>
        <taxon>Bacilli</taxon>
        <taxon>Lactobacillales</taxon>
        <taxon>Lactobacillaceae</taxon>
        <taxon>Lactobacillus</taxon>
    </lineage>
</organism>
<dbReference type="AlphaFoldDB" id="A0A5M9Z6J2"/>
<feature type="transmembrane region" description="Helical" evidence="7">
    <location>
        <begin position="6"/>
        <end position="26"/>
    </location>
</feature>
<dbReference type="GO" id="GO:0005886">
    <property type="term" value="C:plasma membrane"/>
    <property type="evidence" value="ECO:0007669"/>
    <property type="project" value="UniProtKB-SubCell"/>
</dbReference>
<evidence type="ECO:0000313" key="11">
    <source>
        <dbReference type="Proteomes" id="UP000324504"/>
    </source>
</evidence>
<dbReference type="Pfam" id="PF00005">
    <property type="entry name" value="ABC_tran"/>
    <property type="match status" value="1"/>
</dbReference>
<proteinExistence type="predicted"/>
<feature type="domain" description="ABC transporter" evidence="8">
    <location>
        <begin position="185"/>
        <end position="395"/>
    </location>
</feature>
<dbReference type="InterPro" id="IPR011527">
    <property type="entry name" value="ABC1_TM_dom"/>
</dbReference>
<evidence type="ECO:0000256" key="5">
    <source>
        <dbReference type="ARBA" id="ARBA00022989"/>
    </source>
</evidence>
<evidence type="ECO:0000256" key="3">
    <source>
        <dbReference type="ARBA" id="ARBA00022741"/>
    </source>
</evidence>
<keyword evidence="4 10" id="KW-0067">ATP-binding</keyword>
<keyword evidence="3" id="KW-0547">Nucleotide-binding</keyword>
<evidence type="ECO:0000256" key="2">
    <source>
        <dbReference type="ARBA" id="ARBA00022692"/>
    </source>
</evidence>
<evidence type="ECO:0000259" key="9">
    <source>
        <dbReference type="PROSITE" id="PS50929"/>
    </source>
</evidence>
<dbReference type="GO" id="GO:0016887">
    <property type="term" value="F:ATP hydrolysis activity"/>
    <property type="evidence" value="ECO:0007669"/>
    <property type="project" value="InterPro"/>
</dbReference>
<evidence type="ECO:0000256" key="4">
    <source>
        <dbReference type="ARBA" id="ARBA00022840"/>
    </source>
</evidence>
<dbReference type="Proteomes" id="UP000324504">
    <property type="component" value="Unassembled WGS sequence"/>
</dbReference>
<accession>A0A5M9Z6J2</accession>
<comment type="subcellular location">
    <subcellularLocation>
        <location evidence="1">Cell membrane</location>
        <topology evidence="1">Multi-pass membrane protein</topology>
    </subcellularLocation>
</comment>
<dbReference type="PROSITE" id="PS00211">
    <property type="entry name" value="ABC_TRANSPORTER_1"/>
    <property type="match status" value="1"/>
</dbReference>
<dbReference type="GO" id="GO:0015421">
    <property type="term" value="F:ABC-type oligopeptide transporter activity"/>
    <property type="evidence" value="ECO:0007669"/>
    <property type="project" value="TreeGrafter"/>
</dbReference>
<dbReference type="InterPro" id="IPR017871">
    <property type="entry name" value="ABC_transporter-like_CS"/>
</dbReference>
<dbReference type="SUPFAM" id="SSF90123">
    <property type="entry name" value="ABC transporter transmembrane region"/>
    <property type="match status" value="1"/>
</dbReference>
<evidence type="ECO:0000313" key="10">
    <source>
        <dbReference type="EMBL" id="KAA8813881.1"/>
    </source>
</evidence>
<dbReference type="PROSITE" id="PS50929">
    <property type="entry name" value="ABC_TM1F"/>
    <property type="match status" value="1"/>
</dbReference>
<dbReference type="PANTHER" id="PTHR43394:SF1">
    <property type="entry name" value="ATP-BINDING CASSETTE SUB-FAMILY B MEMBER 10, MITOCHONDRIAL"/>
    <property type="match status" value="1"/>
</dbReference>
<dbReference type="InterPro" id="IPR039421">
    <property type="entry name" value="Type_1_exporter"/>
</dbReference>
<dbReference type="EMBL" id="VUAV01000001">
    <property type="protein sequence ID" value="KAA8813881.1"/>
    <property type="molecule type" value="Genomic_DNA"/>
</dbReference>
<evidence type="ECO:0000256" key="1">
    <source>
        <dbReference type="ARBA" id="ARBA00004651"/>
    </source>
</evidence>
<dbReference type="GO" id="GO:0005524">
    <property type="term" value="F:ATP binding"/>
    <property type="evidence" value="ECO:0007669"/>
    <property type="project" value="UniProtKB-KW"/>
</dbReference>
<dbReference type="PROSITE" id="PS50893">
    <property type="entry name" value="ABC_TRANSPORTER_2"/>
    <property type="match status" value="1"/>
</dbReference>
<dbReference type="InterPro" id="IPR003593">
    <property type="entry name" value="AAA+_ATPase"/>
</dbReference>
<dbReference type="SMART" id="SM00382">
    <property type="entry name" value="AAA"/>
    <property type="match status" value="1"/>
</dbReference>
<sequence length="395" mass="44236">MVGTLFTLAPILVFSTLVIGFISILLPKYLKKLNINATNRVSVANNRFLNTIAKWGSGLGELKRYHAKKIFPRVIATSSSKLEDSEINKMRIITFSQFIQGIVDVMGRVIVPLIAGILYFEGKIKFGAIVTASYFANDIFNSLWDFSNNINLLNSSYDLRSKITNLTKIQPEPTDKKDPDKVKLIRSINLVKKFTDGDKIEYPDICIKKGEHILLTGVSGCGKSTFIKLLLGIEKPSEGEIQYRNSENQDIIPDFDRIGYIAQDVTLFPSSIKNNITMFNARLNSEVDKILEKVDLDLSVKEIESVIKPDNIVLSGGQKQKIVLAREIIDPKSIIFLDEPTSAIDTIATTKILKVISELPSTIIMIAHNLTPEQKATFDREIHLFKKGSDENDNI</sequence>
<keyword evidence="6 7" id="KW-0472">Membrane</keyword>
<dbReference type="Gene3D" id="3.40.50.300">
    <property type="entry name" value="P-loop containing nucleotide triphosphate hydrolases"/>
    <property type="match status" value="1"/>
</dbReference>
<feature type="domain" description="ABC transmembrane type-1" evidence="9">
    <location>
        <begin position="1"/>
        <end position="155"/>
    </location>
</feature>
<dbReference type="InterPro" id="IPR027417">
    <property type="entry name" value="P-loop_NTPase"/>
</dbReference>
<dbReference type="RefSeq" id="WP_081036399.1">
    <property type="nucleotide sequence ID" value="NZ_CP072197.1"/>
</dbReference>
<dbReference type="Gene3D" id="1.20.1560.10">
    <property type="entry name" value="ABC transporter type 1, transmembrane domain"/>
    <property type="match status" value="1"/>
</dbReference>
<evidence type="ECO:0000256" key="7">
    <source>
        <dbReference type="SAM" id="Phobius"/>
    </source>
</evidence>
<dbReference type="InterPro" id="IPR036640">
    <property type="entry name" value="ABC1_TM_sf"/>
</dbReference>